<keyword evidence="2" id="KW-1185">Reference proteome</keyword>
<dbReference type="EMBL" id="BSST01000001">
    <property type="protein sequence ID" value="GLX79427.1"/>
    <property type="molecule type" value="Genomic_DNA"/>
</dbReference>
<dbReference type="InterPro" id="IPR010393">
    <property type="entry name" value="DUF991_YecM-like"/>
</dbReference>
<dbReference type="RefSeq" id="WP_284245340.1">
    <property type="nucleotide sequence ID" value="NZ_BSST01000001.1"/>
</dbReference>
<dbReference type="PANTHER" id="PTHR37519">
    <property type="match status" value="1"/>
</dbReference>
<dbReference type="SUPFAM" id="SSF54593">
    <property type="entry name" value="Glyoxalase/Bleomycin resistance protein/Dihydroxybiphenyl dioxygenase"/>
    <property type="match status" value="1"/>
</dbReference>
<sequence>MNQKAIAILGDYKEFYTLQAQRLQKLGIDIEGLAVSHLAFRTETLAEYLVVRKKLETICSANVENTWNGRPISKLLLKEPLQLSQKATTSLIELIPPVHQCVYKMGLEHLGIVIGATFAEFGRLHCDKFSGQQEQSEFCQPYFITFPDHTNVKFYRYSLQKVCVLEGKHFDDFYHEIN</sequence>
<dbReference type="Gene3D" id="3.10.180.10">
    <property type="entry name" value="2,3-Dihydroxybiphenyl 1,2-Dioxygenase, domain 1"/>
    <property type="match status" value="1"/>
</dbReference>
<dbReference type="PANTHER" id="PTHR37519:SF1">
    <property type="entry name" value="DIHYDROXYBIPHENYL DIOXYGENASE DOMAIN-CONTAINING PROTEIN"/>
    <property type="match status" value="1"/>
</dbReference>
<protein>
    <submittedName>
        <fullName evidence="1">Uncharacterized protein</fullName>
    </submittedName>
</protein>
<reference evidence="1 2" key="1">
    <citation type="submission" date="2023-03" db="EMBL/GenBank/DDBJ databases">
        <title>Draft genome sequence of Thalassotalea insulae KCTC 62186T.</title>
        <authorList>
            <person name="Sawabe T."/>
        </authorList>
    </citation>
    <scope>NUCLEOTIDE SEQUENCE [LARGE SCALE GENOMIC DNA]</scope>
    <source>
        <strain evidence="1 2">KCTC 62186</strain>
    </source>
</reference>
<accession>A0ABQ6GXU8</accession>
<proteinExistence type="predicted"/>
<name>A0ABQ6GXU8_9GAMM</name>
<organism evidence="1 2">
    <name type="scientific">Thalassotalea insulae</name>
    <dbReference type="NCBI Taxonomy" id="2056778"/>
    <lineage>
        <taxon>Bacteria</taxon>
        <taxon>Pseudomonadati</taxon>
        <taxon>Pseudomonadota</taxon>
        <taxon>Gammaproteobacteria</taxon>
        <taxon>Alteromonadales</taxon>
        <taxon>Colwelliaceae</taxon>
        <taxon>Thalassotalea</taxon>
    </lineage>
</organism>
<dbReference type="InterPro" id="IPR029068">
    <property type="entry name" value="Glyas_Bleomycin-R_OHBP_Dase"/>
</dbReference>
<dbReference type="Proteomes" id="UP001157186">
    <property type="component" value="Unassembled WGS sequence"/>
</dbReference>
<evidence type="ECO:0000313" key="2">
    <source>
        <dbReference type="Proteomes" id="UP001157186"/>
    </source>
</evidence>
<evidence type="ECO:0000313" key="1">
    <source>
        <dbReference type="EMBL" id="GLX79427.1"/>
    </source>
</evidence>
<comment type="caution">
    <text evidence="1">The sequence shown here is derived from an EMBL/GenBank/DDBJ whole genome shotgun (WGS) entry which is preliminary data.</text>
</comment>
<gene>
    <name evidence="1" type="ORF">tinsulaeT_27670</name>
</gene>
<dbReference type="Pfam" id="PF06185">
    <property type="entry name" value="YecM"/>
    <property type="match status" value="1"/>
</dbReference>